<reference evidence="1" key="1">
    <citation type="journal article" date="2021" name="IMA Fungus">
        <title>Genomic characterization of three marine fungi, including Emericellopsis atlantica sp. nov. with signatures of a generalist lifestyle and marine biomass degradation.</title>
        <authorList>
            <person name="Hagestad O.C."/>
            <person name="Hou L."/>
            <person name="Andersen J.H."/>
            <person name="Hansen E.H."/>
            <person name="Altermark B."/>
            <person name="Li C."/>
            <person name="Kuhnert E."/>
            <person name="Cox R.J."/>
            <person name="Crous P.W."/>
            <person name="Spatafora J.W."/>
            <person name="Lail K."/>
            <person name="Amirebrahimi M."/>
            <person name="Lipzen A."/>
            <person name="Pangilinan J."/>
            <person name="Andreopoulos W."/>
            <person name="Hayes R.D."/>
            <person name="Ng V."/>
            <person name="Grigoriev I.V."/>
            <person name="Jackson S.A."/>
            <person name="Sutton T.D.S."/>
            <person name="Dobson A.D.W."/>
            <person name="Rama T."/>
        </authorList>
    </citation>
    <scope>NUCLEOTIDE SEQUENCE</scope>
    <source>
        <strain evidence="1">TRa018bII</strain>
    </source>
</reference>
<dbReference type="AlphaFoldDB" id="A0A9P7YEB2"/>
<name>A0A9P7YEB2_9HELO</name>
<accession>A0A9P7YEB2</accession>
<gene>
    <name evidence="1" type="ORF">BJ875DRAFT_467746</name>
</gene>
<organism evidence="1 2">
    <name type="scientific">Amylocarpus encephaloides</name>
    <dbReference type="NCBI Taxonomy" id="45428"/>
    <lineage>
        <taxon>Eukaryota</taxon>
        <taxon>Fungi</taxon>
        <taxon>Dikarya</taxon>
        <taxon>Ascomycota</taxon>
        <taxon>Pezizomycotina</taxon>
        <taxon>Leotiomycetes</taxon>
        <taxon>Helotiales</taxon>
        <taxon>Helotiales incertae sedis</taxon>
        <taxon>Amylocarpus</taxon>
    </lineage>
</organism>
<evidence type="ECO:0000313" key="1">
    <source>
        <dbReference type="EMBL" id="KAG9232104.1"/>
    </source>
</evidence>
<sequence length="75" mass="8637">MWEVFVLCFGISLFGLGVRFIFRDLAEELGGVWALDSLYSAKFASSSSFWRFVLWHFGFLCRREKLNGGEAVIIH</sequence>
<dbReference type="EMBL" id="MU251565">
    <property type="protein sequence ID" value="KAG9232104.1"/>
    <property type="molecule type" value="Genomic_DNA"/>
</dbReference>
<proteinExistence type="predicted"/>
<keyword evidence="2" id="KW-1185">Reference proteome</keyword>
<comment type="caution">
    <text evidence="1">The sequence shown here is derived from an EMBL/GenBank/DDBJ whole genome shotgun (WGS) entry which is preliminary data.</text>
</comment>
<dbReference type="Proteomes" id="UP000824998">
    <property type="component" value="Unassembled WGS sequence"/>
</dbReference>
<evidence type="ECO:0000313" key="2">
    <source>
        <dbReference type="Proteomes" id="UP000824998"/>
    </source>
</evidence>
<protein>
    <submittedName>
        <fullName evidence="1">Uncharacterized protein</fullName>
    </submittedName>
</protein>